<name>A0A644XZP7_9ZZZZ</name>
<sequence length="248" mass="26748">MLHEKAGGEIARKDPGGEIREGPAPRGAARDARQHLFRVETGLLRVGESFADPHHVRGDGDLVGHFGVLAAARPPLEGNVFSHKGEEGHHVVENGFVAAHHDGQGPLPGPPVAPRHGGVEDRNPFFGSRRCDAGRQVRARGGHVDEHCSGPGPREEPSLPEVDLLHVGGESHHGDDYVALLRQGMDVVLPHGPLGQQVHGLRLRPVVDEQVVASPHDVPRHAVTHDSETCESDDRFSLFGFHAVHLRL</sequence>
<dbReference type="EMBL" id="VSSQ01003618">
    <property type="protein sequence ID" value="MPM21579.1"/>
    <property type="molecule type" value="Genomic_DNA"/>
</dbReference>
<evidence type="ECO:0000313" key="2">
    <source>
        <dbReference type="EMBL" id="MPM21579.1"/>
    </source>
</evidence>
<feature type="region of interest" description="Disordered" evidence="1">
    <location>
        <begin position="1"/>
        <end position="32"/>
    </location>
</feature>
<organism evidence="2">
    <name type="scientific">bioreactor metagenome</name>
    <dbReference type="NCBI Taxonomy" id="1076179"/>
    <lineage>
        <taxon>unclassified sequences</taxon>
        <taxon>metagenomes</taxon>
        <taxon>ecological metagenomes</taxon>
    </lineage>
</organism>
<dbReference type="AlphaFoldDB" id="A0A644XZP7"/>
<comment type="caution">
    <text evidence="2">The sequence shown here is derived from an EMBL/GenBank/DDBJ whole genome shotgun (WGS) entry which is preliminary data.</text>
</comment>
<protein>
    <submittedName>
        <fullName evidence="2">Uncharacterized protein</fullName>
    </submittedName>
</protein>
<evidence type="ECO:0000256" key="1">
    <source>
        <dbReference type="SAM" id="MobiDB-lite"/>
    </source>
</evidence>
<proteinExistence type="predicted"/>
<reference evidence="2" key="1">
    <citation type="submission" date="2019-08" db="EMBL/GenBank/DDBJ databases">
        <authorList>
            <person name="Kucharzyk K."/>
            <person name="Murdoch R.W."/>
            <person name="Higgins S."/>
            <person name="Loffler F."/>
        </authorList>
    </citation>
    <scope>NUCLEOTIDE SEQUENCE</scope>
</reference>
<accession>A0A644XZP7</accession>
<gene>
    <name evidence="2" type="ORF">SDC9_68023</name>
</gene>